<dbReference type="EMBL" id="NOXF01000003">
    <property type="protein sequence ID" value="PEQ25066.1"/>
    <property type="molecule type" value="Genomic_DNA"/>
</dbReference>
<dbReference type="Proteomes" id="UP000003490">
    <property type="component" value="Unassembled WGS sequence"/>
</dbReference>
<dbReference type="eggNOG" id="COG0363">
    <property type="taxonomic scope" value="Bacteria"/>
</dbReference>
<keyword evidence="1" id="KW-0413">Isomerase</keyword>
<evidence type="ECO:0000313" key="4">
    <source>
        <dbReference type="Proteomes" id="UP000220611"/>
    </source>
</evidence>
<dbReference type="GO" id="GO:0004342">
    <property type="term" value="F:glucosamine-6-phosphate deaminase activity"/>
    <property type="evidence" value="ECO:0007669"/>
    <property type="project" value="InterPro"/>
</dbReference>
<dbReference type="InterPro" id="IPR004547">
    <property type="entry name" value="Glucosamine6P_isomerase"/>
</dbReference>
<accession>A7VQX2</accession>
<reference evidence="1 3" key="1">
    <citation type="submission" date="2007-08" db="EMBL/GenBank/DDBJ databases">
        <title>Draft genome sequence of Clostridium leptum (DSM 753).</title>
        <authorList>
            <person name="Sudarsanam P."/>
            <person name="Ley R."/>
            <person name="Guruge J."/>
            <person name="Turnbaugh P.J."/>
            <person name="Mahowald M."/>
            <person name="Liep D."/>
            <person name="Gordon J."/>
        </authorList>
    </citation>
    <scope>NUCLEOTIDE SEQUENCE [LARGE SCALE GENOMIC DNA]</scope>
    <source>
        <strain evidence="1 3">DSM 753</strain>
    </source>
</reference>
<dbReference type="GO" id="GO:0019262">
    <property type="term" value="P:N-acetylneuraminate catabolic process"/>
    <property type="evidence" value="ECO:0007669"/>
    <property type="project" value="TreeGrafter"/>
</dbReference>
<dbReference type="Proteomes" id="UP000220611">
    <property type="component" value="Unassembled WGS sequence"/>
</dbReference>
<proteinExistence type="predicted"/>
<dbReference type="AlphaFoldDB" id="A7VQX2"/>
<evidence type="ECO:0000313" key="2">
    <source>
        <dbReference type="EMBL" id="PEQ25066.1"/>
    </source>
</evidence>
<reference evidence="1 3" key="2">
    <citation type="submission" date="2007-08" db="EMBL/GenBank/DDBJ databases">
        <authorList>
            <person name="Fulton L."/>
            <person name="Clifton S."/>
            <person name="Fulton B."/>
            <person name="Xu J."/>
            <person name="Minx P."/>
            <person name="Pepin K.H."/>
            <person name="Johnson M."/>
            <person name="Thiruvilangam P."/>
            <person name="Bhonagiri V."/>
            <person name="Nash W.E."/>
            <person name="Wang C."/>
            <person name="Mardis E.R."/>
            <person name="Wilson R.K."/>
        </authorList>
    </citation>
    <scope>NUCLEOTIDE SEQUENCE [LARGE SCALE GENOMIC DNA]</scope>
    <source>
        <strain evidence="1 3">DSM 753</strain>
    </source>
</reference>
<dbReference type="PANTHER" id="PTHR11280:SF5">
    <property type="entry name" value="GLUCOSAMINE-6-PHOSPHATE ISOMERASE"/>
    <property type="match status" value="1"/>
</dbReference>
<keyword evidence="4" id="KW-1185">Reference proteome</keyword>
<protein>
    <submittedName>
        <fullName evidence="1 2">Glucosamine-6-phosphate isomerase</fullName>
    </submittedName>
</protein>
<dbReference type="GO" id="GO:0042802">
    <property type="term" value="F:identical protein binding"/>
    <property type="evidence" value="ECO:0007669"/>
    <property type="project" value="TreeGrafter"/>
</dbReference>
<evidence type="ECO:0000313" key="3">
    <source>
        <dbReference type="Proteomes" id="UP000003490"/>
    </source>
</evidence>
<dbReference type="GO" id="GO:0016853">
    <property type="term" value="F:isomerase activity"/>
    <property type="evidence" value="ECO:0007669"/>
    <property type="project" value="UniProtKB-KW"/>
</dbReference>
<gene>
    <name evidence="2" type="ORF">CH238_06410</name>
    <name evidence="1" type="ORF">CLOLEP_00954</name>
</gene>
<dbReference type="HOGENOM" id="CLU_076838_0_0_9"/>
<dbReference type="GO" id="GO:0005737">
    <property type="term" value="C:cytoplasm"/>
    <property type="evidence" value="ECO:0007669"/>
    <property type="project" value="TreeGrafter"/>
</dbReference>
<dbReference type="EMBL" id="ABCB02000016">
    <property type="protein sequence ID" value="EDO62094.1"/>
    <property type="molecule type" value="Genomic_DNA"/>
</dbReference>
<sequence length="320" mass="37043">MKARSLPRKRKDRKRGGIMQEYVITREDLRRWCSIPLEKLEQQPNQKMKLILRERERDVAAEVGNLLAEEVIRNNRSHKPTRWILPGGPAQQYDVFTERVNRESISLKNLHIFHMDTWLDWQYRLFPPENTRFSCKAKMEKIFYGKINPSLNVPEAQRYFPDPLEPNRFDEAIEELGGIDTLVGGVGCKGLVAFNECPASPYHRVSLEEYAQSKSRIVTLREDTIIAYAEREFGACFDALPPNAFTIGMKSMLKAQRAVFVVTTGAWKQTVVRVALFSEPTTEYPVTLFPRYVPECVLYCDRGTADHVISRKYQDIPILK</sequence>
<dbReference type="Gene3D" id="3.40.50.1360">
    <property type="match status" value="1"/>
</dbReference>
<dbReference type="InterPro" id="IPR037171">
    <property type="entry name" value="NagB/RpiA_transferase-like"/>
</dbReference>
<dbReference type="PANTHER" id="PTHR11280">
    <property type="entry name" value="GLUCOSAMINE-6-PHOSPHATE ISOMERASE"/>
    <property type="match status" value="1"/>
</dbReference>
<evidence type="ECO:0000313" key="1">
    <source>
        <dbReference type="EMBL" id="EDO62094.1"/>
    </source>
</evidence>
<comment type="caution">
    <text evidence="1">The sequence shown here is derived from an EMBL/GenBank/DDBJ whole genome shotgun (WGS) entry which is preliminary data.</text>
</comment>
<dbReference type="GO" id="GO:0006043">
    <property type="term" value="P:glucosamine catabolic process"/>
    <property type="evidence" value="ECO:0007669"/>
    <property type="project" value="TreeGrafter"/>
</dbReference>
<reference evidence="2 4" key="3">
    <citation type="submission" date="2017-07" db="EMBL/GenBank/DDBJ databases">
        <title>Prevalence of linear plasmids in Cutibacterium (Propionibacterium) acnes isolates obtained from prostatic tissue.</title>
        <authorList>
            <person name="Davidsson S."/>
            <person name="Carlsson J."/>
            <person name="Molling P."/>
            <person name="Andren O."/>
            <person name="Andersson S.-O."/>
            <person name="Brzuszkiewicz E."/>
            <person name="Poehlein A."/>
            <person name="Al-Zeer M."/>
            <person name="Brinkmann V."/>
            <person name="Scavenius C."/>
            <person name="Nazipi S."/>
            <person name="Soderquist B."/>
            <person name="Bruggemann H."/>
        </authorList>
    </citation>
    <scope>NUCLEOTIDE SEQUENCE [LARGE SCALE GENOMIC DNA]</scope>
    <source>
        <strain evidence="2 4">DSM 753</strain>
    </source>
</reference>
<dbReference type="SUPFAM" id="SSF100950">
    <property type="entry name" value="NagB/RpiA/CoA transferase-like"/>
    <property type="match status" value="1"/>
</dbReference>
<dbReference type="GO" id="GO:0006046">
    <property type="term" value="P:N-acetylglucosamine catabolic process"/>
    <property type="evidence" value="ECO:0007669"/>
    <property type="project" value="TreeGrafter"/>
</dbReference>
<organism evidence="1 3">
    <name type="scientific">[Clostridium] leptum DSM 753</name>
    <dbReference type="NCBI Taxonomy" id="428125"/>
    <lineage>
        <taxon>Bacteria</taxon>
        <taxon>Bacillati</taxon>
        <taxon>Bacillota</taxon>
        <taxon>Clostridia</taxon>
        <taxon>Eubacteriales</taxon>
        <taxon>Oscillospiraceae</taxon>
        <taxon>Oscillospiraceae incertae sedis</taxon>
    </lineage>
</organism>
<name>A7VQX2_9FIRM</name>